<evidence type="ECO:0000313" key="2">
    <source>
        <dbReference type="EMBL" id="KAK8895854.1"/>
    </source>
</evidence>
<keyword evidence="3" id="KW-1185">Reference proteome</keyword>
<evidence type="ECO:0000313" key="3">
    <source>
        <dbReference type="Proteomes" id="UP001470230"/>
    </source>
</evidence>
<dbReference type="InterPro" id="IPR001494">
    <property type="entry name" value="Importin-beta_N"/>
</dbReference>
<dbReference type="PROSITE" id="PS50166">
    <property type="entry name" value="IMPORTIN_B_NT"/>
    <property type="match status" value="1"/>
</dbReference>
<gene>
    <name evidence="2" type="ORF">M9Y10_013739</name>
</gene>
<protein>
    <recommendedName>
        <fullName evidence="1">Importin N-terminal domain-containing protein</fullName>
    </recommendedName>
</protein>
<sequence length="977" mass="113300">MEENIKLIFNNISAATDTSSLQQAQAFLDSFWENSDFYQALFKLFRNANESYNIRLMAIFEIKRQIKLHWNNFSSDFQQIFLNNITNLIIGITTQEPQYHSHVSDLIFVLLSLTFKNYFTSYWVNLTTSFIMSDEDHFYSGLLILINVFQIIKYEKYISYDEFKEQFFSFLLPLFEKTTMIFAEANSNLFLKTQCLIVSICTVEIFPEICLRQSFAPWYLSVQLLVDEQSNFIHPFNEITAIYMSKLVKLFDICQRKVSKEVPFSTQLLLLSFNIMYHPSWPNNSNQSFIINIFTFFFYFNSNFASSWNETFLPKLPEIIQNVFLPVFSMPAESIELVINDPFSFIIDYHVDNNPGIIPTYSYREIVSKSNNSNEEEQNEKAVNFNKSFSEDFHSYLMESEDSITAAQAGSICLCEICLKHPETHELLYSIPVSTLSNFMTCDVKDFLSLYSIFQMVSSYWCNIVLKNYDMARAFMDQLLPLFQVSINNPSSISTNKAFVYIFQSSLLLIISCANPYITHKNVEINPSYAEVCIALLDSESSLVQYFASYALHNLLLSYSDEYDAKLIEVCQPHALKVINSIIQLAQKYGIPKVTDIITILLKDSEILKSVIDQAPYLIESVFGLASSLVEEARNYNDYNVGNLFNTLTSLIDELDYYPQQLENFCTMIFKKCIDSFFSFCDQEPFFELIALILRKSPNYIHELYNLIFQPIVKIIPNFKKTLIFNEISIVLHNMMIRSPEFMISMNKKSIESIINNNNNQNENCNSLFEIGNIIINIIYENDCIDTMPINTYFSSLLSIIPSSEVPPDFFEDLISSIVVNNEDELYLEDIYYDTAVDMLLMLLSVDTEHFIKRDDGKLLNIYLCVINLIDVGCAVALANQFIPIEARNKYIAQVALFNANSLLQGYAIEYDDKAYAIEYNCILQKDLYIKIFSKQQKFAIFQNYLRELASNDPNFMSYFNEKAVINLIDILNFQLQ</sequence>
<dbReference type="Proteomes" id="UP001470230">
    <property type="component" value="Unassembled WGS sequence"/>
</dbReference>
<dbReference type="InterPro" id="IPR016024">
    <property type="entry name" value="ARM-type_fold"/>
</dbReference>
<dbReference type="EMBL" id="JAPFFF010000002">
    <property type="protein sequence ID" value="KAK8895854.1"/>
    <property type="molecule type" value="Genomic_DNA"/>
</dbReference>
<proteinExistence type="predicted"/>
<organism evidence="2 3">
    <name type="scientific">Tritrichomonas musculus</name>
    <dbReference type="NCBI Taxonomy" id="1915356"/>
    <lineage>
        <taxon>Eukaryota</taxon>
        <taxon>Metamonada</taxon>
        <taxon>Parabasalia</taxon>
        <taxon>Tritrichomonadida</taxon>
        <taxon>Tritrichomonadidae</taxon>
        <taxon>Tritrichomonas</taxon>
    </lineage>
</organism>
<comment type="caution">
    <text evidence="2">The sequence shown here is derived from an EMBL/GenBank/DDBJ whole genome shotgun (WGS) entry which is preliminary data.</text>
</comment>
<dbReference type="SUPFAM" id="SSF48371">
    <property type="entry name" value="ARM repeat"/>
    <property type="match status" value="1"/>
</dbReference>
<dbReference type="Gene3D" id="1.25.10.10">
    <property type="entry name" value="Leucine-rich Repeat Variant"/>
    <property type="match status" value="1"/>
</dbReference>
<accession>A0ABR2KXM3</accession>
<dbReference type="InterPro" id="IPR011989">
    <property type="entry name" value="ARM-like"/>
</dbReference>
<reference evidence="2 3" key="1">
    <citation type="submission" date="2024-04" db="EMBL/GenBank/DDBJ databases">
        <title>Tritrichomonas musculus Genome.</title>
        <authorList>
            <person name="Alves-Ferreira E."/>
            <person name="Grigg M."/>
            <person name="Lorenzi H."/>
            <person name="Galac M."/>
        </authorList>
    </citation>
    <scope>NUCLEOTIDE SEQUENCE [LARGE SCALE GENOMIC DNA]</scope>
    <source>
        <strain evidence="2 3">EAF2021</strain>
    </source>
</reference>
<feature type="domain" description="Importin N-terminal" evidence="1">
    <location>
        <begin position="24"/>
        <end position="80"/>
    </location>
</feature>
<name>A0ABR2KXM3_9EUKA</name>
<evidence type="ECO:0000259" key="1">
    <source>
        <dbReference type="PROSITE" id="PS50166"/>
    </source>
</evidence>
<dbReference type="Pfam" id="PF03810">
    <property type="entry name" value="IBN_N"/>
    <property type="match status" value="1"/>
</dbReference>